<evidence type="ECO:0000313" key="2">
    <source>
        <dbReference type="Proteomes" id="UP001239111"/>
    </source>
</evidence>
<protein>
    <submittedName>
        <fullName evidence="1">Uncharacterized protein</fullName>
    </submittedName>
</protein>
<dbReference type="Proteomes" id="UP001239111">
    <property type="component" value="Chromosome 4"/>
</dbReference>
<evidence type="ECO:0000313" key="1">
    <source>
        <dbReference type="EMBL" id="KAJ8664898.1"/>
    </source>
</evidence>
<keyword evidence="2" id="KW-1185">Reference proteome</keyword>
<gene>
    <name evidence="1" type="ORF">QAD02_006560</name>
</gene>
<proteinExistence type="predicted"/>
<accession>A0ACC2N1A0</accession>
<comment type="caution">
    <text evidence="1">The sequence shown here is derived from an EMBL/GenBank/DDBJ whole genome shotgun (WGS) entry which is preliminary data.</text>
</comment>
<reference evidence="1" key="1">
    <citation type="submission" date="2023-04" db="EMBL/GenBank/DDBJ databases">
        <title>A chromosome-level genome assembly of the parasitoid wasp Eretmocerus hayati.</title>
        <authorList>
            <person name="Zhong Y."/>
            <person name="Liu S."/>
            <person name="Liu Y."/>
        </authorList>
    </citation>
    <scope>NUCLEOTIDE SEQUENCE</scope>
    <source>
        <strain evidence="1">ZJU_SS_LIU_2023</strain>
    </source>
</reference>
<organism evidence="1 2">
    <name type="scientific">Eretmocerus hayati</name>
    <dbReference type="NCBI Taxonomy" id="131215"/>
    <lineage>
        <taxon>Eukaryota</taxon>
        <taxon>Metazoa</taxon>
        <taxon>Ecdysozoa</taxon>
        <taxon>Arthropoda</taxon>
        <taxon>Hexapoda</taxon>
        <taxon>Insecta</taxon>
        <taxon>Pterygota</taxon>
        <taxon>Neoptera</taxon>
        <taxon>Endopterygota</taxon>
        <taxon>Hymenoptera</taxon>
        <taxon>Apocrita</taxon>
        <taxon>Proctotrupomorpha</taxon>
        <taxon>Chalcidoidea</taxon>
        <taxon>Aphelinidae</taxon>
        <taxon>Aphelininae</taxon>
        <taxon>Eretmocerus</taxon>
    </lineage>
</organism>
<name>A0ACC2N1A0_9HYME</name>
<sequence>MHKLLAENFVTSYRSKSHYCFFCDFHFDDALDHINRQSHQENKELPNKTSLIAENGISARPTFFHCSSCNAKLYTFGMTKIHVKSKKHVGNKDSSPKSNQTNVNQSHRVSRARAFNNSRISSGTLDQAARSESLMSNQNAYCPSKITSRNANPRAPTKGPKSKPSAFFAESFEHNPICNDQKRIPTTDQHCISLDEKCLQGSSNVANYDLMKDNPRQRKKKYMPPVKIQNSTKESIPLNGISGRDFHPLKGNLVHRVLNPSDEINCKRLIHGTKKMSLDTSRDKASRRLKSGNSDSDSSNEEDTDSSSKVGNGDLQDKHEPILLNSHFQYYFNYIRSQRKNIRKVKNKTYRCGPCSRNFDGIISAFHHSNDESHKKKLKEDPGTEHYFCKPCEAYLTKDETLLQCHLLYHGRNKSSNLNDDIVGPNESKKIKIECLLCGPIKNDKKLAEHVKSFEHKQKLNSLVSSPKSDTPLVLKEDVENGNSKSLSYDPKKDICIKSFCYVCYQPIRTSFDPGSNLQKIKEKKSKNLDKKPNPHEETHCIKDVEDETHFFRCFLCDIPFQTHDLLKNHYLEPDHKYRLQTVHANLDQSSDYSDESSSSWVTLDDACSDILEGSYQEKKHGKAGGKSGERSTKTGAKLDKLTSTEKVTNENNSSESKRPKKPPKLRAKGRIPHNENLLRLGKNHVFKCLEPGEDNIYNEVLDMNPVLQRGIDFIYPSKTCNICLVCDFTFPTQLQHLFEHLQHEVHLENLRTLEECKTTTEDEFDHLDIAESCMKEKVSGESIECLACGFSIEDSDDVIKTHINSQQHIVKIQHWKMSLEPIKLQVSDVIKNPWYFAQRFICQICQCVLNKEAVFVSHLEDPNHLKNCVQLSQKKNKVNICYICSLCWYGSPDHSQHFNDEMHKRAMKKRTGMLPKMSYDSKVLLASAERKVEKLIQESDAVIQSQKGREEALLKDIEDTVKTKYPLAKAYMFGSRISYTCSANSDADVFLDCENIYYEVGSKKKSQEYIKAVRNFFTSQKGATSGSQWKKVNVLTSPRVPIIRLQHVSTGLKCDLSFLSGLSTEKSKLIRNYIVADERCRKLILFLKKWFNACDLYGSRAVNCYALSWYAIFFMQIKGIFPSVDQITIKNEAKAIDGWQCHYNEKVPVQPSNATFKDLLKEFFLYYAKFDYQTSVACPLVGRAIKKSLFTNFDDLPAEMGTYKNRMKTEEMEIFRFDSPMCIQDPVDLTQNITKAVYKPQLRSFRSYCLESHAELCK</sequence>
<dbReference type="EMBL" id="CM056744">
    <property type="protein sequence ID" value="KAJ8664898.1"/>
    <property type="molecule type" value="Genomic_DNA"/>
</dbReference>